<dbReference type="KEGG" id="tpla:ElP_01150"/>
<feature type="transmembrane region" description="Helical" evidence="8">
    <location>
        <begin position="81"/>
        <end position="100"/>
    </location>
</feature>
<evidence type="ECO:0000256" key="1">
    <source>
        <dbReference type="ARBA" id="ARBA00004141"/>
    </source>
</evidence>
<dbReference type="AlphaFoldDB" id="A0A518GUM6"/>
<dbReference type="Proteomes" id="UP000317835">
    <property type="component" value="Chromosome"/>
</dbReference>
<comment type="subcellular location">
    <subcellularLocation>
        <location evidence="1">Membrane</location>
        <topology evidence="1">Multi-pass membrane protein</topology>
    </subcellularLocation>
</comment>
<evidence type="ECO:0000256" key="2">
    <source>
        <dbReference type="ARBA" id="ARBA00022448"/>
    </source>
</evidence>
<evidence type="ECO:0000256" key="8">
    <source>
        <dbReference type="SAM" id="Phobius"/>
    </source>
</evidence>
<keyword evidence="3 8" id="KW-0812">Transmembrane</keyword>
<keyword evidence="2" id="KW-0813">Transport</keyword>
<feature type="transmembrane region" description="Helical" evidence="8">
    <location>
        <begin position="332"/>
        <end position="351"/>
    </location>
</feature>
<gene>
    <name evidence="9" type="primary">mntH</name>
    <name evidence="9" type="ORF">ElP_01150</name>
</gene>
<feature type="transmembrane region" description="Helical" evidence="8">
    <location>
        <begin position="245"/>
        <end position="266"/>
    </location>
</feature>
<proteinExistence type="predicted"/>
<evidence type="ECO:0000256" key="6">
    <source>
        <dbReference type="ARBA" id="ARBA00023136"/>
    </source>
</evidence>
<dbReference type="EMBL" id="CP036426">
    <property type="protein sequence ID" value="QDV32287.1"/>
    <property type="molecule type" value="Genomic_DNA"/>
</dbReference>
<evidence type="ECO:0000313" key="10">
    <source>
        <dbReference type="Proteomes" id="UP000317835"/>
    </source>
</evidence>
<sequence length="473" mass="49612">MAIPSRVKGVLGSLGPGLIIASVCLGPGSVTTASKIGAEYGYMLIWVVVLASAAMMMYTAMGARFGAVQERSFLQAVADRYGRWFAALIGLAAFLMSASFQFGNNLGVTTATASVTDNWASRALSGAIGRPVAEEQIWPFVFTGLALLMVLFASNLYRVIERVMTVLVLVMIGAFFTNLVFARPDLSQAAEGLIPRIPGGGRGTTVIAAMVGTTFVMHACLYQSYLVQSKGWRLADVRKGLVDSIVGIAILATISVLIMLTSAAALRPRGIEIADASEMALQLQSAFGPAAKFIFCLGFWAAAFSSIPVNAIVGGGLLADGLGLGHRMDQKWPKAITVAIMLIGMVIATMPQENRANALIVAQAATMLAMPAVGLGMFLILNDRRVMGRFVNSWRQNVLAGFGLVLVLVLSVATYGKLIDQVGMARDRWRAPDPSPAASAPVADPGGGGRRNPDGPAPGPIPARRTPPAAGSA</sequence>
<evidence type="ECO:0000256" key="4">
    <source>
        <dbReference type="ARBA" id="ARBA00022847"/>
    </source>
</evidence>
<dbReference type="PANTHER" id="PTHR11706:SF33">
    <property type="entry name" value="NATURAL RESISTANCE-ASSOCIATED MACROPHAGE PROTEIN 2"/>
    <property type="match status" value="1"/>
</dbReference>
<feature type="transmembrane region" description="Helical" evidence="8">
    <location>
        <begin position="43"/>
        <end position="61"/>
    </location>
</feature>
<dbReference type="Pfam" id="PF01566">
    <property type="entry name" value="Nramp"/>
    <property type="match status" value="1"/>
</dbReference>
<evidence type="ECO:0000313" key="9">
    <source>
        <dbReference type="EMBL" id="QDV32287.1"/>
    </source>
</evidence>
<reference evidence="9 10" key="1">
    <citation type="submission" date="2019-02" db="EMBL/GenBank/DDBJ databases">
        <title>Deep-cultivation of Planctomycetes and their phenomic and genomic characterization uncovers novel biology.</title>
        <authorList>
            <person name="Wiegand S."/>
            <person name="Jogler M."/>
            <person name="Boedeker C."/>
            <person name="Pinto D."/>
            <person name="Vollmers J."/>
            <person name="Rivas-Marin E."/>
            <person name="Kohn T."/>
            <person name="Peeters S.H."/>
            <person name="Heuer A."/>
            <person name="Rast P."/>
            <person name="Oberbeckmann S."/>
            <person name="Bunk B."/>
            <person name="Jeske O."/>
            <person name="Meyerdierks A."/>
            <person name="Storesund J.E."/>
            <person name="Kallscheuer N."/>
            <person name="Luecker S."/>
            <person name="Lage O.M."/>
            <person name="Pohl T."/>
            <person name="Merkel B.J."/>
            <person name="Hornburger P."/>
            <person name="Mueller R.-W."/>
            <person name="Bruemmer F."/>
            <person name="Labrenz M."/>
            <person name="Spormann A.M."/>
            <person name="Op den Camp H."/>
            <person name="Overmann J."/>
            <person name="Amann R."/>
            <person name="Jetten M.S.M."/>
            <person name="Mascher T."/>
            <person name="Medema M.H."/>
            <person name="Devos D.P."/>
            <person name="Kaster A.-K."/>
            <person name="Ovreas L."/>
            <person name="Rohde M."/>
            <person name="Galperin M.Y."/>
            <person name="Jogler C."/>
        </authorList>
    </citation>
    <scope>NUCLEOTIDE SEQUENCE [LARGE SCALE GENOMIC DNA]</scope>
    <source>
        <strain evidence="9 10">ElP</strain>
    </source>
</reference>
<evidence type="ECO:0000256" key="7">
    <source>
        <dbReference type="SAM" id="MobiDB-lite"/>
    </source>
</evidence>
<evidence type="ECO:0000256" key="5">
    <source>
        <dbReference type="ARBA" id="ARBA00022989"/>
    </source>
</evidence>
<dbReference type="GO" id="GO:0015086">
    <property type="term" value="F:cadmium ion transmembrane transporter activity"/>
    <property type="evidence" value="ECO:0007669"/>
    <property type="project" value="TreeGrafter"/>
</dbReference>
<dbReference type="PANTHER" id="PTHR11706">
    <property type="entry name" value="SOLUTE CARRIER PROTEIN FAMILY 11 MEMBER"/>
    <property type="match status" value="1"/>
</dbReference>
<dbReference type="RefSeq" id="WP_145266280.1">
    <property type="nucleotide sequence ID" value="NZ_CP036426.1"/>
</dbReference>
<dbReference type="GO" id="GO:0015293">
    <property type="term" value="F:symporter activity"/>
    <property type="evidence" value="ECO:0007669"/>
    <property type="project" value="UniProtKB-KW"/>
</dbReference>
<feature type="transmembrane region" description="Helical" evidence="8">
    <location>
        <begin position="163"/>
        <end position="182"/>
    </location>
</feature>
<name>A0A518GUM6_9BACT</name>
<dbReference type="GO" id="GO:0005886">
    <property type="term" value="C:plasma membrane"/>
    <property type="evidence" value="ECO:0007669"/>
    <property type="project" value="TreeGrafter"/>
</dbReference>
<keyword evidence="6 8" id="KW-0472">Membrane</keyword>
<keyword evidence="5 8" id="KW-1133">Transmembrane helix</keyword>
<dbReference type="OrthoDB" id="9787548at2"/>
<dbReference type="GO" id="GO:0005384">
    <property type="term" value="F:manganese ion transmembrane transporter activity"/>
    <property type="evidence" value="ECO:0007669"/>
    <property type="project" value="TreeGrafter"/>
</dbReference>
<accession>A0A518GUM6</accession>
<dbReference type="NCBIfam" id="NF037982">
    <property type="entry name" value="Nramp_1"/>
    <property type="match status" value="1"/>
</dbReference>
<dbReference type="GO" id="GO:0034755">
    <property type="term" value="P:iron ion transmembrane transport"/>
    <property type="evidence" value="ECO:0007669"/>
    <property type="project" value="TreeGrafter"/>
</dbReference>
<feature type="transmembrane region" description="Helical" evidence="8">
    <location>
        <begin position="137"/>
        <end position="157"/>
    </location>
</feature>
<feature type="transmembrane region" description="Helical" evidence="8">
    <location>
        <begin position="287"/>
        <end position="312"/>
    </location>
</feature>
<dbReference type="InterPro" id="IPR001046">
    <property type="entry name" value="NRAMP_fam"/>
</dbReference>
<feature type="transmembrane region" description="Helical" evidence="8">
    <location>
        <begin position="358"/>
        <end position="380"/>
    </location>
</feature>
<organism evidence="9 10">
    <name type="scientific">Tautonia plasticadhaerens</name>
    <dbReference type="NCBI Taxonomy" id="2527974"/>
    <lineage>
        <taxon>Bacteria</taxon>
        <taxon>Pseudomonadati</taxon>
        <taxon>Planctomycetota</taxon>
        <taxon>Planctomycetia</taxon>
        <taxon>Isosphaerales</taxon>
        <taxon>Isosphaeraceae</taxon>
        <taxon>Tautonia</taxon>
    </lineage>
</organism>
<protein>
    <submittedName>
        <fullName evidence="9">Divalent metal cation transporter MntH</fullName>
    </submittedName>
</protein>
<evidence type="ECO:0000256" key="3">
    <source>
        <dbReference type="ARBA" id="ARBA00022692"/>
    </source>
</evidence>
<feature type="transmembrane region" description="Helical" evidence="8">
    <location>
        <begin position="400"/>
        <end position="419"/>
    </location>
</feature>
<feature type="region of interest" description="Disordered" evidence="7">
    <location>
        <begin position="429"/>
        <end position="473"/>
    </location>
</feature>
<feature type="transmembrane region" description="Helical" evidence="8">
    <location>
        <begin position="203"/>
        <end position="225"/>
    </location>
</feature>
<keyword evidence="10" id="KW-1185">Reference proteome</keyword>
<keyword evidence="4" id="KW-0769">Symport</keyword>